<organism evidence="1">
    <name type="scientific">Triticum urartu</name>
    <name type="common">Red wild einkorn</name>
    <name type="synonym">Crithodium urartu</name>
    <dbReference type="NCBI Taxonomy" id="4572"/>
    <lineage>
        <taxon>Eukaryota</taxon>
        <taxon>Viridiplantae</taxon>
        <taxon>Streptophyta</taxon>
        <taxon>Embryophyta</taxon>
        <taxon>Tracheophyta</taxon>
        <taxon>Spermatophyta</taxon>
        <taxon>Magnoliopsida</taxon>
        <taxon>Liliopsida</taxon>
        <taxon>Poales</taxon>
        <taxon>Poaceae</taxon>
        <taxon>BOP clade</taxon>
        <taxon>Pooideae</taxon>
        <taxon>Triticodae</taxon>
        <taxon>Triticeae</taxon>
        <taxon>Triticinae</taxon>
        <taxon>Triticum</taxon>
    </lineage>
</organism>
<sequence length="112" mass="12091">MKAKPVEDVIRVGTVAWRVCSSVLAVTVAAGFGTYQIAIDGWETGFQDEACKVAKEKIEEKSKGLEASLLASAQQKKALVRQEKQLVADREAEIAAKEAELAAWEADLAAQE</sequence>
<reference evidence="1" key="1">
    <citation type="journal article" date="2013" name="Nature">
        <title>Draft genome of the wheat A-genome progenitor Triticum urartu.</title>
        <authorList>
            <person name="Ling H.Q."/>
            <person name="Zhao S."/>
            <person name="Liu D."/>
            <person name="Wang J."/>
            <person name="Sun H."/>
            <person name="Zhang C."/>
            <person name="Fan H."/>
            <person name="Li D."/>
            <person name="Dong L."/>
            <person name="Tao Y."/>
            <person name="Gao C."/>
            <person name="Wu H."/>
            <person name="Li Y."/>
            <person name="Cui Y."/>
            <person name="Guo X."/>
            <person name="Zheng S."/>
            <person name="Wang B."/>
            <person name="Yu K."/>
            <person name="Liang Q."/>
            <person name="Yang W."/>
            <person name="Lou X."/>
            <person name="Chen J."/>
            <person name="Feng M."/>
            <person name="Jian J."/>
            <person name="Zhang X."/>
            <person name="Luo G."/>
            <person name="Jiang Y."/>
            <person name="Liu J."/>
            <person name="Wang Z."/>
            <person name="Sha Y."/>
            <person name="Zhang B."/>
            <person name="Wu H."/>
            <person name="Tang D."/>
            <person name="Shen Q."/>
            <person name="Xue P."/>
            <person name="Zou S."/>
            <person name="Wang X."/>
            <person name="Liu X."/>
            <person name="Wang F."/>
            <person name="Yang Y."/>
            <person name="An X."/>
            <person name="Dong Z."/>
            <person name="Zhang K."/>
            <person name="Zhang X."/>
            <person name="Luo M.C."/>
            <person name="Dvorak J."/>
            <person name="Tong Y."/>
            <person name="Wang J."/>
            <person name="Yang H."/>
            <person name="Li Z."/>
            <person name="Wang D."/>
            <person name="Zhang A."/>
            <person name="Wang J."/>
        </authorList>
    </citation>
    <scope>NUCLEOTIDE SEQUENCE</scope>
</reference>
<name>M7ZRK6_TRIUA</name>
<dbReference type="EMBL" id="KD039106">
    <property type="protein sequence ID" value="EMS65838.1"/>
    <property type="molecule type" value="Genomic_DNA"/>
</dbReference>
<accession>M7ZRK6</accession>
<dbReference type="AlphaFoldDB" id="M7ZRK6"/>
<evidence type="ECO:0000313" key="1">
    <source>
        <dbReference type="EMBL" id="EMS65838.1"/>
    </source>
</evidence>
<proteinExistence type="predicted"/>
<protein>
    <submittedName>
        <fullName evidence="1">Uncharacterized protein</fullName>
    </submittedName>
</protein>
<gene>
    <name evidence="1" type="ORF">TRIUR3_06896</name>
</gene>